<name>A0A182VJS4_ANOME</name>
<keyword evidence="1" id="KW-0732">Signal</keyword>
<dbReference type="VEuPathDB" id="VectorBase:AMEM016164"/>
<proteinExistence type="predicted"/>
<protein>
    <recommendedName>
        <fullName evidence="4">Secreted protein</fullName>
    </recommendedName>
</protein>
<feature type="signal peptide" evidence="1">
    <location>
        <begin position="1"/>
        <end position="31"/>
    </location>
</feature>
<accession>A0A182VJS4</accession>
<keyword evidence="3" id="KW-1185">Reference proteome</keyword>
<evidence type="ECO:0000256" key="1">
    <source>
        <dbReference type="SAM" id="SignalP"/>
    </source>
</evidence>
<evidence type="ECO:0000313" key="3">
    <source>
        <dbReference type="Proteomes" id="UP000075903"/>
    </source>
</evidence>
<sequence>MWWPEPSMMRTFTKLFSPSCLIVSGGLVCSSQDLEPYSTVTGTFEMSIPSAMTLENFITMSCRNRLTSDGPYGPANRIGHSGFSIFDTAKIGRSQNRMRALFSNSFGFSGMPHGSASMRWRRRSG</sequence>
<feature type="chain" id="PRO_5008139853" description="Secreted protein" evidence="1">
    <location>
        <begin position="32"/>
        <end position="125"/>
    </location>
</feature>
<reference evidence="2" key="1">
    <citation type="submission" date="2020-05" db="UniProtKB">
        <authorList>
            <consortium name="EnsemblMetazoa"/>
        </authorList>
    </citation>
    <scope>IDENTIFICATION</scope>
    <source>
        <strain evidence="2">MAF</strain>
    </source>
</reference>
<evidence type="ECO:0008006" key="4">
    <source>
        <dbReference type="Google" id="ProtNLM"/>
    </source>
</evidence>
<dbReference type="AlphaFoldDB" id="A0A182VJS4"/>
<dbReference type="Proteomes" id="UP000075903">
    <property type="component" value="Unassembled WGS sequence"/>
</dbReference>
<evidence type="ECO:0000313" key="2">
    <source>
        <dbReference type="EnsemblMetazoa" id="AMEM016164-PA"/>
    </source>
</evidence>
<dbReference type="EnsemblMetazoa" id="AMEM016164-RA">
    <property type="protein sequence ID" value="AMEM016164-PA"/>
    <property type="gene ID" value="AMEM016164"/>
</dbReference>
<organism evidence="2 3">
    <name type="scientific">Anopheles merus</name>
    <name type="common">Mosquito</name>
    <dbReference type="NCBI Taxonomy" id="30066"/>
    <lineage>
        <taxon>Eukaryota</taxon>
        <taxon>Metazoa</taxon>
        <taxon>Ecdysozoa</taxon>
        <taxon>Arthropoda</taxon>
        <taxon>Hexapoda</taxon>
        <taxon>Insecta</taxon>
        <taxon>Pterygota</taxon>
        <taxon>Neoptera</taxon>
        <taxon>Endopterygota</taxon>
        <taxon>Diptera</taxon>
        <taxon>Nematocera</taxon>
        <taxon>Culicoidea</taxon>
        <taxon>Culicidae</taxon>
        <taxon>Anophelinae</taxon>
        <taxon>Anopheles</taxon>
    </lineage>
</organism>